<organism evidence="2 3">
    <name type="scientific">Candidatus Kaiserbacteria bacterium RIFCSPHIGHO2_01_FULL_56_24</name>
    <dbReference type="NCBI Taxonomy" id="1798487"/>
    <lineage>
        <taxon>Bacteria</taxon>
        <taxon>Candidatus Kaiseribacteriota</taxon>
    </lineage>
</organism>
<name>A0A1F6D8H3_9BACT</name>
<evidence type="ECO:0008006" key="4">
    <source>
        <dbReference type="Google" id="ProtNLM"/>
    </source>
</evidence>
<dbReference type="EMBL" id="MFLA01000048">
    <property type="protein sequence ID" value="OGG57630.1"/>
    <property type="molecule type" value="Genomic_DNA"/>
</dbReference>
<sequence>MGGGGDYYERDVTDKKYRIASTGVSNVAQRELSRSDIEKEFLPKGRKLVCKALNPLVYIFDVTGSVQNLPKIIYDKWPGVVGQMVARKYLPDPQMSISAVGDIRSDRAPLQMADFSSLRNLDRYFKKIYFEGGGGPGSEESYEVAAYYYAYLCEFPKAENPICLFTGDEGFREQLYADDLREHFGGEHQNTTARQVFGDLLKKFKENVFLIHRHYGREDDRVVWQWKKVLGSERIILMPKDTEGDLAIGDITLGVYAIVSGARTLKQYLQDMRTRPLDLGQDVQYEPQSPERIRQVEEALQPLAGFKPVKQERSTTTSGPAKKTEKTPAKPTPNWKV</sequence>
<evidence type="ECO:0000256" key="1">
    <source>
        <dbReference type="SAM" id="MobiDB-lite"/>
    </source>
</evidence>
<gene>
    <name evidence="2" type="ORF">A2765_00200</name>
</gene>
<proteinExistence type="predicted"/>
<dbReference type="AlphaFoldDB" id="A0A1F6D8H3"/>
<reference evidence="2 3" key="1">
    <citation type="journal article" date="2016" name="Nat. Commun.">
        <title>Thousands of microbial genomes shed light on interconnected biogeochemical processes in an aquifer system.</title>
        <authorList>
            <person name="Anantharaman K."/>
            <person name="Brown C.T."/>
            <person name="Hug L.A."/>
            <person name="Sharon I."/>
            <person name="Castelle C.J."/>
            <person name="Probst A.J."/>
            <person name="Thomas B.C."/>
            <person name="Singh A."/>
            <person name="Wilkins M.J."/>
            <person name="Karaoz U."/>
            <person name="Brodie E.L."/>
            <person name="Williams K.H."/>
            <person name="Hubbard S.S."/>
            <person name="Banfield J.F."/>
        </authorList>
    </citation>
    <scope>NUCLEOTIDE SEQUENCE [LARGE SCALE GENOMIC DNA]</scope>
</reference>
<evidence type="ECO:0000313" key="2">
    <source>
        <dbReference type="EMBL" id="OGG57630.1"/>
    </source>
</evidence>
<comment type="caution">
    <text evidence="2">The sequence shown here is derived from an EMBL/GenBank/DDBJ whole genome shotgun (WGS) entry which is preliminary data.</text>
</comment>
<dbReference type="Proteomes" id="UP000176377">
    <property type="component" value="Unassembled WGS sequence"/>
</dbReference>
<accession>A0A1F6D8H3</accession>
<evidence type="ECO:0000313" key="3">
    <source>
        <dbReference type="Proteomes" id="UP000176377"/>
    </source>
</evidence>
<protein>
    <recommendedName>
        <fullName evidence="4">VWFA domain-containing protein</fullName>
    </recommendedName>
</protein>
<feature type="region of interest" description="Disordered" evidence="1">
    <location>
        <begin position="301"/>
        <end position="337"/>
    </location>
</feature>